<keyword evidence="9 15" id="KW-0479">Metal-binding</keyword>
<dbReference type="CDD" id="cd06223">
    <property type="entry name" value="PRTases_typeI"/>
    <property type="match status" value="1"/>
</dbReference>
<keyword evidence="12 15" id="KW-0460">Magnesium</keyword>
<comment type="catalytic activity">
    <reaction evidence="14">
        <text>IMP + diphosphate = hypoxanthine + 5-phospho-alpha-D-ribose 1-diphosphate</text>
        <dbReference type="Rhea" id="RHEA:17973"/>
        <dbReference type="ChEBI" id="CHEBI:17368"/>
        <dbReference type="ChEBI" id="CHEBI:33019"/>
        <dbReference type="ChEBI" id="CHEBI:58017"/>
        <dbReference type="ChEBI" id="CHEBI:58053"/>
        <dbReference type="EC" id="2.4.2.8"/>
    </reaction>
    <physiologicalReaction direction="right-to-left" evidence="14">
        <dbReference type="Rhea" id="RHEA:17975"/>
    </physiologicalReaction>
</comment>
<dbReference type="GO" id="GO:0052657">
    <property type="term" value="F:guanine phosphoribosyltransferase activity"/>
    <property type="evidence" value="ECO:0007669"/>
    <property type="project" value="UniProtKB-ARBA"/>
</dbReference>
<dbReference type="NCBIfam" id="TIGR01203">
    <property type="entry name" value="HGPRTase"/>
    <property type="match status" value="1"/>
</dbReference>
<proteinExistence type="inferred from homology"/>
<protein>
    <recommendedName>
        <fullName evidence="15">Hypoxanthine phosphoribosyltransferase</fullName>
        <ecNumber evidence="15">2.4.2.8</ecNumber>
    </recommendedName>
</protein>
<dbReference type="SUPFAM" id="SSF53271">
    <property type="entry name" value="PRTase-like"/>
    <property type="match status" value="1"/>
</dbReference>
<evidence type="ECO:0000256" key="12">
    <source>
        <dbReference type="ARBA" id="ARBA00022842"/>
    </source>
</evidence>
<dbReference type="InterPro" id="IPR000836">
    <property type="entry name" value="PRTase_dom"/>
</dbReference>
<comment type="catalytic activity">
    <reaction evidence="13">
        <text>GMP + diphosphate = guanine + 5-phospho-alpha-D-ribose 1-diphosphate</text>
        <dbReference type="Rhea" id="RHEA:25424"/>
        <dbReference type="ChEBI" id="CHEBI:16235"/>
        <dbReference type="ChEBI" id="CHEBI:33019"/>
        <dbReference type="ChEBI" id="CHEBI:58017"/>
        <dbReference type="ChEBI" id="CHEBI:58115"/>
        <dbReference type="EC" id="2.4.2.8"/>
    </reaction>
    <physiologicalReaction direction="right-to-left" evidence="13">
        <dbReference type="Rhea" id="RHEA:25426"/>
    </physiologicalReaction>
</comment>
<evidence type="ECO:0000256" key="1">
    <source>
        <dbReference type="ARBA" id="ARBA00001946"/>
    </source>
</evidence>
<dbReference type="GO" id="GO:0000287">
    <property type="term" value="F:magnesium ion binding"/>
    <property type="evidence" value="ECO:0007669"/>
    <property type="project" value="TreeGrafter"/>
</dbReference>
<dbReference type="Proteomes" id="UP000051861">
    <property type="component" value="Unassembled WGS sequence"/>
</dbReference>
<evidence type="ECO:0000256" key="6">
    <source>
        <dbReference type="ARBA" id="ARBA00022490"/>
    </source>
</evidence>
<evidence type="ECO:0000256" key="8">
    <source>
        <dbReference type="ARBA" id="ARBA00022679"/>
    </source>
</evidence>
<keyword evidence="11 15" id="KW-0547">Nucleotide-binding</keyword>
<comment type="similarity">
    <text evidence="5 15">Belongs to the purine/pyrimidine phosphoribosyltransferase family.</text>
</comment>
<sequence length="176" mass="19955">MAAKLKISKVLISQSRLQRKVRELARKISHDYKGKKMVLIGILKGAFVFMSDLLREINIPVQLDFIQVSSYGASKMSSGVIKIKKDIDLPISGKHVLLVEDIIDYGYTLDYLIRFLMAKKAKSVKVCVMLDKPARRKVEVPIAYKGFEVPDKFMVGYGLDFSEKYRGLPYVAYLAS</sequence>
<keyword evidence="8 15" id="KW-0808">Transferase</keyword>
<dbReference type="UniPathway" id="UPA00591">
    <property type="reaction ID" value="UER00648"/>
</dbReference>
<dbReference type="FunFam" id="3.40.50.2020:FF:000006">
    <property type="entry name" value="Hypoxanthine phosphoribosyltransferase"/>
    <property type="match status" value="1"/>
</dbReference>
<dbReference type="InterPro" id="IPR029057">
    <property type="entry name" value="PRTase-like"/>
</dbReference>
<gene>
    <name evidence="17" type="ORF">AMJ44_11790</name>
</gene>
<evidence type="ECO:0000256" key="10">
    <source>
        <dbReference type="ARBA" id="ARBA00022726"/>
    </source>
</evidence>
<evidence type="ECO:0000256" key="5">
    <source>
        <dbReference type="ARBA" id="ARBA00008391"/>
    </source>
</evidence>
<evidence type="ECO:0000256" key="4">
    <source>
        <dbReference type="ARBA" id="ARBA00004676"/>
    </source>
</evidence>
<dbReference type="PANTHER" id="PTHR43340">
    <property type="entry name" value="HYPOXANTHINE-GUANINE PHOSPHORIBOSYLTRANSFERASE"/>
    <property type="match status" value="1"/>
</dbReference>
<comment type="pathway">
    <text evidence="4">Purine metabolism; GMP biosynthesis via salvage pathway; GMP from guanine: step 1/1.</text>
</comment>
<comment type="cofactor">
    <cofactor evidence="1 15">
        <name>Mg(2+)</name>
        <dbReference type="ChEBI" id="CHEBI:18420"/>
    </cofactor>
</comment>
<name>A0A0S7XR18_UNCSA</name>
<dbReference type="GO" id="GO:0046100">
    <property type="term" value="P:hypoxanthine metabolic process"/>
    <property type="evidence" value="ECO:0007669"/>
    <property type="project" value="TreeGrafter"/>
</dbReference>
<dbReference type="GO" id="GO:0006166">
    <property type="term" value="P:purine ribonucleoside salvage"/>
    <property type="evidence" value="ECO:0007669"/>
    <property type="project" value="UniProtKB-KW"/>
</dbReference>
<keyword evidence="7 15" id="KW-0328">Glycosyltransferase</keyword>
<dbReference type="GO" id="GO:0005829">
    <property type="term" value="C:cytosol"/>
    <property type="evidence" value="ECO:0007669"/>
    <property type="project" value="TreeGrafter"/>
</dbReference>
<dbReference type="PATRIC" id="fig|1703775.3.peg.1357"/>
<dbReference type="EC" id="2.4.2.8" evidence="15"/>
<evidence type="ECO:0000256" key="3">
    <source>
        <dbReference type="ARBA" id="ARBA00004669"/>
    </source>
</evidence>
<dbReference type="InterPro" id="IPR050408">
    <property type="entry name" value="HGPRT"/>
</dbReference>
<evidence type="ECO:0000256" key="13">
    <source>
        <dbReference type="ARBA" id="ARBA00048811"/>
    </source>
</evidence>
<organism evidence="17 18">
    <name type="scientific">candidate division WOR-1 bacterium DG_54_3</name>
    <dbReference type="NCBI Taxonomy" id="1703775"/>
    <lineage>
        <taxon>Bacteria</taxon>
        <taxon>Bacillati</taxon>
        <taxon>Saganbacteria</taxon>
    </lineage>
</organism>
<evidence type="ECO:0000259" key="16">
    <source>
        <dbReference type="Pfam" id="PF00156"/>
    </source>
</evidence>
<evidence type="ECO:0000256" key="14">
    <source>
        <dbReference type="ARBA" id="ARBA00049402"/>
    </source>
</evidence>
<comment type="caution">
    <text evidence="17">The sequence shown here is derived from an EMBL/GenBank/DDBJ whole genome shotgun (WGS) entry which is preliminary data.</text>
</comment>
<evidence type="ECO:0000313" key="18">
    <source>
        <dbReference type="Proteomes" id="UP000051861"/>
    </source>
</evidence>
<evidence type="ECO:0000256" key="7">
    <source>
        <dbReference type="ARBA" id="ARBA00022676"/>
    </source>
</evidence>
<keyword evidence="10 15" id="KW-0660">Purine salvage</keyword>
<feature type="domain" description="Phosphoribosyltransferase" evidence="16">
    <location>
        <begin position="16"/>
        <end position="161"/>
    </location>
</feature>
<dbReference type="GO" id="GO:0006178">
    <property type="term" value="P:guanine salvage"/>
    <property type="evidence" value="ECO:0007669"/>
    <property type="project" value="TreeGrafter"/>
</dbReference>
<reference evidence="17 18" key="1">
    <citation type="journal article" date="2015" name="Microbiome">
        <title>Genomic resolution of linkages in carbon, nitrogen, and sulfur cycling among widespread estuary sediment bacteria.</title>
        <authorList>
            <person name="Baker B.J."/>
            <person name="Lazar C.S."/>
            <person name="Teske A.P."/>
            <person name="Dick G.J."/>
        </authorList>
    </citation>
    <scope>NUCLEOTIDE SEQUENCE [LARGE SCALE GENOMIC DNA]</scope>
    <source>
        <strain evidence="17">DG_54_3</strain>
    </source>
</reference>
<comment type="pathway">
    <text evidence="3 15">Purine metabolism; IMP biosynthesis via salvage pathway; IMP from hypoxanthine: step 1/1.</text>
</comment>
<dbReference type="PANTHER" id="PTHR43340:SF1">
    <property type="entry name" value="HYPOXANTHINE PHOSPHORIBOSYLTRANSFERASE"/>
    <property type="match status" value="1"/>
</dbReference>
<dbReference type="EMBL" id="LIZX01000155">
    <property type="protein sequence ID" value="KPJ64945.1"/>
    <property type="molecule type" value="Genomic_DNA"/>
</dbReference>
<dbReference type="GO" id="GO:0000166">
    <property type="term" value="F:nucleotide binding"/>
    <property type="evidence" value="ECO:0007669"/>
    <property type="project" value="UniProtKB-KW"/>
</dbReference>
<evidence type="ECO:0000256" key="11">
    <source>
        <dbReference type="ARBA" id="ARBA00022741"/>
    </source>
</evidence>
<dbReference type="GO" id="GO:0032264">
    <property type="term" value="P:IMP salvage"/>
    <property type="evidence" value="ECO:0007669"/>
    <property type="project" value="UniProtKB-UniPathway"/>
</dbReference>
<dbReference type="Pfam" id="PF00156">
    <property type="entry name" value="Pribosyltran"/>
    <property type="match status" value="1"/>
</dbReference>
<dbReference type="GO" id="GO:0004422">
    <property type="term" value="F:hypoxanthine phosphoribosyltransferase activity"/>
    <property type="evidence" value="ECO:0007669"/>
    <property type="project" value="InterPro"/>
</dbReference>
<evidence type="ECO:0000313" key="17">
    <source>
        <dbReference type="EMBL" id="KPJ64945.1"/>
    </source>
</evidence>
<comment type="subcellular location">
    <subcellularLocation>
        <location evidence="2 15">Cytoplasm</location>
    </subcellularLocation>
</comment>
<evidence type="ECO:0000256" key="9">
    <source>
        <dbReference type="ARBA" id="ARBA00022723"/>
    </source>
</evidence>
<dbReference type="InterPro" id="IPR005904">
    <property type="entry name" value="Hxn_phspho_trans"/>
</dbReference>
<dbReference type="AlphaFoldDB" id="A0A0S7XR18"/>
<dbReference type="Gene3D" id="3.40.50.2020">
    <property type="match status" value="1"/>
</dbReference>
<evidence type="ECO:0000256" key="2">
    <source>
        <dbReference type="ARBA" id="ARBA00004496"/>
    </source>
</evidence>
<keyword evidence="6 15" id="KW-0963">Cytoplasm</keyword>
<evidence type="ECO:0000256" key="15">
    <source>
        <dbReference type="RuleBase" id="RU364099"/>
    </source>
</evidence>
<dbReference type="GO" id="GO:0032263">
    <property type="term" value="P:GMP salvage"/>
    <property type="evidence" value="ECO:0007669"/>
    <property type="project" value="TreeGrafter"/>
</dbReference>
<accession>A0A0S7XR18</accession>